<evidence type="ECO:0000313" key="3">
    <source>
        <dbReference type="Proteomes" id="UP001595816"/>
    </source>
</evidence>
<dbReference type="SUPFAM" id="SSF46785">
    <property type="entry name" value="Winged helix' DNA-binding domain"/>
    <property type="match status" value="1"/>
</dbReference>
<sequence>MEKPPTLLAIDAYLLSRSGKAGRDRVAARLAAYGLRLWHFAVLAALADFGPHSQRDLGARLNVDVSDMAKVIDQLAVDARIDRVRDEADRRRVLVSLTDRGRELLAELQREAADVDRELLAGLDAGERKQLRALLLKVFAQVDGASGAVVDQL</sequence>
<protein>
    <submittedName>
        <fullName evidence="2">MarR family winged helix-turn-helix transcriptional regulator</fullName>
    </submittedName>
</protein>
<dbReference type="PANTHER" id="PTHR33164">
    <property type="entry name" value="TRANSCRIPTIONAL REGULATOR, MARR FAMILY"/>
    <property type="match status" value="1"/>
</dbReference>
<dbReference type="InterPro" id="IPR036388">
    <property type="entry name" value="WH-like_DNA-bd_sf"/>
</dbReference>
<gene>
    <name evidence="2" type="ORF">ACFOZ4_13225</name>
</gene>
<dbReference type="InterPro" id="IPR039422">
    <property type="entry name" value="MarR/SlyA-like"/>
</dbReference>
<dbReference type="Gene3D" id="1.10.10.10">
    <property type="entry name" value="Winged helix-like DNA-binding domain superfamily/Winged helix DNA-binding domain"/>
    <property type="match status" value="1"/>
</dbReference>
<dbReference type="InterPro" id="IPR036390">
    <property type="entry name" value="WH_DNA-bd_sf"/>
</dbReference>
<dbReference type="InterPro" id="IPR000835">
    <property type="entry name" value="HTH_MarR-typ"/>
</dbReference>
<dbReference type="PROSITE" id="PS50995">
    <property type="entry name" value="HTH_MARR_2"/>
    <property type="match status" value="1"/>
</dbReference>
<evidence type="ECO:0000313" key="2">
    <source>
        <dbReference type="EMBL" id="MFC4131566.1"/>
    </source>
</evidence>
<dbReference type="PANTHER" id="PTHR33164:SF43">
    <property type="entry name" value="HTH-TYPE TRANSCRIPTIONAL REPRESSOR YETL"/>
    <property type="match status" value="1"/>
</dbReference>
<dbReference type="RefSeq" id="WP_253755213.1">
    <property type="nucleotide sequence ID" value="NZ_JAMZDZ010000001.1"/>
</dbReference>
<feature type="domain" description="HTH marR-type" evidence="1">
    <location>
        <begin position="5"/>
        <end position="140"/>
    </location>
</feature>
<reference evidence="3" key="1">
    <citation type="journal article" date="2019" name="Int. J. Syst. Evol. Microbiol.">
        <title>The Global Catalogue of Microorganisms (GCM) 10K type strain sequencing project: providing services to taxonomists for standard genome sequencing and annotation.</title>
        <authorList>
            <consortium name="The Broad Institute Genomics Platform"/>
            <consortium name="The Broad Institute Genome Sequencing Center for Infectious Disease"/>
            <person name="Wu L."/>
            <person name="Ma J."/>
        </authorList>
    </citation>
    <scope>NUCLEOTIDE SEQUENCE [LARGE SCALE GENOMIC DNA]</scope>
    <source>
        <strain evidence="3">CGMCC 4.7289</strain>
    </source>
</reference>
<comment type="caution">
    <text evidence="2">The sequence shown here is derived from an EMBL/GenBank/DDBJ whole genome shotgun (WGS) entry which is preliminary data.</text>
</comment>
<dbReference type="PRINTS" id="PR00598">
    <property type="entry name" value="HTHMARR"/>
</dbReference>
<accession>A0ABV8LKR8</accession>
<proteinExistence type="predicted"/>
<organism evidence="2 3">
    <name type="scientific">Hamadaea flava</name>
    <dbReference type="NCBI Taxonomy" id="1742688"/>
    <lineage>
        <taxon>Bacteria</taxon>
        <taxon>Bacillati</taxon>
        <taxon>Actinomycetota</taxon>
        <taxon>Actinomycetes</taxon>
        <taxon>Micromonosporales</taxon>
        <taxon>Micromonosporaceae</taxon>
        <taxon>Hamadaea</taxon>
    </lineage>
</organism>
<keyword evidence="3" id="KW-1185">Reference proteome</keyword>
<name>A0ABV8LKR8_9ACTN</name>
<dbReference type="Proteomes" id="UP001595816">
    <property type="component" value="Unassembled WGS sequence"/>
</dbReference>
<dbReference type="EMBL" id="JBHSAY010000006">
    <property type="protein sequence ID" value="MFC4131566.1"/>
    <property type="molecule type" value="Genomic_DNA"/>
</dbReference>
<dbReference type="SMART" id="SM00347">
    <property type="entry name" value="HTH_MARR"/>
    <property type="match status" value="1"/>
</dbReference>
<evidence type="ECO:0000259" key="1">
    <source>
        <dbReference type="PROSITE" id="PS50995"/>
    </source>
</evidence>
<dbReference type="Pfam" id="PF01047">
    <property type="entry name" value="MarR"/>
    <property type="match status" value="1"/>
</dbReference>